<dbReference type="AlphaFoldDB" id="A0A4U0H2S4"/>
<dbReference type="InterPro" id="IPR024213">
    <property type="entry name" value="DUF3822"/>
</dbReference>
<dbReference type="Gene3D" id="3.30.420.250">
    <property type="match status" value="1"/>
</dbReference>
<organism evidence="1 2">
    <name type="scientific">Sphingobacterium alkalisoli</name>
    <dbReference type="NCBI Taxonomy" id="1874115"/>
    <lineage>
        <taxon>Bacteria</taxon>
        <taxon>Pseudomonadati</taxon>
        <taxon>Bacteroidota</taxon>
        <taxon>Sphingobacteriia</taxon>
        <taxon>Sphingobacteriales</taxon>
        <taxon>Sphingobacteriaceae</taxon>
        <taxon>Sphingobacterium</taxon>
    </lineage>
</organism>
<proteinExistence type="predicted"/>
<evidence type="ECO:0000313" key="2">
    <source>
        <dbReference type="Proteomes" id="UP000309872"/>
    </source>
</evidence>
<dbReference type="Pfam" id="PF12864">
    <property type="entry name" value="DUF3822"/>
    <property type="match status" value="1"/>
</dbReference>
<dbReference type="CDD" id="cd24013">
    <property type="entry name" value="ASKHA_ATPase_BT3980-like"/>
    <property type="match status" value="1"/>
</dbReference>
<protein>
    <submittedName>
        <fullName evidence="1">DUF3822 family protein</fullName>
    </submittedName>
</protein>
<name>A0A4U0H2S4_9SPHI</name>
<dbReference type="RefSeq" id="WP_136821039.1">
    <property type="nucleotide sequence ID" value="NZ_BMJX01000003.1"/>
</dbReference>
<keyword evidence="2" id="KW-1185">Reference proteome</keyword>
<evidence type="ECO:0000313" key="1">
    <source>
        <dbReference type="EMBL" id="TJY65910.1"/>
    </source>
</evidence>
<dbReference type="Proteomes" id="UP000309872">
    <property type="component" value="Unassembled WGS sequence"/>
</dbReference>
<sequence length="263" mass="30687">MNYTSEEFHIHYISSYTLFVNSDYTYDHLVVVDEQKNVLVFMKYKTTKPSTDAMKILSLPFQHVFVTLPHQSLVLTPTDVFQDGEKDIYTDYFIDQDADHTYVKHLSFGITGLYQYDLLLYNRWKNLFSDAHFIPSFEIVVRQAQSNIPIQGETLGVHIYDSQADLFLYIDGALQLYNTFEVQTVDDLNYFVLSIFKNFGLTHKIQRILLSGTNEGSEWGERLSKYTEDLEVIRAKSKWITSDDEVKKQMSYLNILLDSQLCV</sequence>
<dbReference type="OrthoDB" id="713305at2"/>
<reference evidence="1 2" key="1">
    <citation type="submission" date="2019-04" db="EMBL/GenBank/DDBJ databases">
        <title>Sphingobacterium olei sp. nov., isolated from oil-contaminated soil.</title>
        <authorList>
            <person name="Liu B."/>
        </authorList>
    </citation>
    <scope>NUCLEOTIDE SEQUENCE [LARGE SCALE GENOMIC DNA]</scope>
    <source>
        <strain evidence="1 2">Y3L14</strain>
    </source>
</reference>
<dbReference type="Gene3D" id="3.30.420.260">
    <property type="match status" value="1"/>
</dbReference>
<dbReference type="EMBL" id="SUKA01000003">
    <property type="protein sequence ID" value="TJY65910.1"/>
    <property type="molecule type" value="Genomic_DNA"/>
</dbReference>
<comment type="caution">
    <text evidence="1">The sequence shown here is derived from an EMBL/GenBank/DDBJ whole genome shotgun (WGS) entry which is preliminary data.</text>
</comment>
<gene>
    <name evidence="1" type="ORF">FAZ19_12440</name>
</gene>
<accession>A0A4U0H2S4</accession>